<dbReference type="InterPro" id="IPR001789">
    <property type="entry name" value="Sig_transdc_resp-reg_receiver"/>
</dbReference>
<proteinExistence type="predicted"/>
<protein>
    <recommendedName>
        <fullName evidence="1">Stage 0 sporulation protein A homolog</fullName>
    </recommendedName>
</protein>
<dbReference type="SMART" id="SM00850">
    <property type="entry name" value="LytTR"/>
    <property type="match status" value="1"/>
</dbReference>
<reference evidence="6" key="1">
    <citation type="submission" date="2016-04" db="EMBL/GenBank/DDBJ databases">
        <authorList>
            <person name="Evans L.H."/>
            <person name="Alamgir A."/>
            <person name="Owens N."/>
            <person name="Weber N.D."/>
            <person name="Virtaneva K."/>
            <person name="Barbian K."/>
            <person name="Babar A."/>
            <person name="Rosenke K."/>
        </authorList>
    </citation>
    <scope>NUCLEOTIDE SEQUENCE</scope>
    <source>
        <strain evidence="6">86</strain>
    </source>
</reference>
<dbReference type="AlphaFoldDB" id="A0A212J3D5"/>
<dbReference type="GO" id="GO:0000156">
    <property type="term" value="F:phosphorelay response regulator activity"/>
    <property type="evidence" value="ECO:0007669"/>
    <property type="project" value="InterPro"/>
</dbReference>
<evidence type="ECO:0000313" key="6">
    <source>
        <dbReference type="EMBL" id="SBV93940.1"/>
    </source>
</evidence>
<dbReference type="EMBL" id="FLUN01000001">
    <property type="protein sequence ID" value="SBV93940.1"/>
    <property type="molecule type" value="Genomic_DNA"/>
</dbReference>
<dbReference type="Gene3D" id="3.40.50.2300">
    <property type="match status" value="1"/>
</dbReference>
<evidence type="ECO:0000259" key="5">
    <source>
        <dbReference type="PROSITE" id="PS50930"/>
    </source>
</evidence>
<feature type="domain" description="HTH LytTR-type" evidence="5">
    <location>
        <begin position="131"/>
        <end position="228"/>
    </location>
</feature>
<name>A0A212J3D5_9FIRM</name>
<dbReference type="PROSITE" id="PS50110">
    <property type="entry name" value="RESPONSE_REGULATORY"/>
    <property type="match status" value="1"/>
</dbReference>
<dbReference type="PANTHER" id="PTHR37299:SF1">
    <property type="entry name" value="STAGE 0 SPORULATION PROTEIN A HOMOLOG"/>
    <property type="match status" value="1"/>
</dbReference>
<dbReference type="CDD" id="cd00156">
    <property type="entry name" value="REC"/>
    <property type="match status" value="1"/>
</dbReference>
<dbReference type="Pfam" id="PF00072">
    <property type="entry name" value="Response_reg"/>
    <property type="match status" value="1"/>
</dbReference>
<gene>
    <name evidence="6" type="ORF">KL86CLO1_10446</name>
</gene>
<dbReference type="Gene3D" id="2.40.50.1020">
    <property type="entry name" value="LytTr DNA-binding domain"/>
    <property type="match status" value="1"/>
</dbReference>
<dbReference type="Pfam" id="PF04397">
    <property type="entry name" value="LytTR"/>
    <property type="match status" value="1"/>
</dbReference>
<keyword evidence="3" id="KW-0597">Phosphoprotein</keyword>
<feature type="domain" description="Response regulatory" evidence="4">
    <location>
        <begin position="3"/>
        <end position="119"/>
    </location>
</feature>
<dbReference type="InterPro" id="IPR011006">
    <property type="entry name" value="CheY-like_superfamily"/>
</dbReference>
<evidence type="ECO:0000256" key="1">
    <source>
        <dbReference type="ARBA" id="ARBA00018672"/>
    </source>
</evidence>
<dbReference type="PANTHER" id="PTHR37299">
    <property type="entry name" value="TRANSCRIPTIONAL REGULATOR-RELATED"/>
    <property type="match status" value="1"/>
</dbReference>
<feature type="modified residue" description="4-aspartylphosphate" evidence="3">
    <location>
        <position position="56"/>
    </location>
</feature>
<dbReference type="InterPro" id="IPR046947">
    <property type="entry name" value="LytR-like"/>
</dbReference>
<dbReference type="SUPFAM" id="SSF52172">
    <property type="entry name" value="CheY-like"/>
    <property type="match status" value="1"/>
</dbReference>
<dbReference type="GO" id="GO:0003677">
    <property type="term" value="F:DNA binding"/>
    <property type="evidence" value="ECO:0007669"/>
    <property type="project" value="InterPro"/>
</dbReference>
<dbReference type="InterPro" id="IPR007492">
    <property type="entry name" value="LytTR_DNA-bd_dom"/>
</dbReference>
<dbReference type="PROSITE" id="PS50930">
    <property type="entry name" value="HTH_LYTTR"/>
    <property type="match status" value="1"/>
</dbReference>
<accession>A0A212J3D5</accession>
<evidence type="ECO:0000259" key="4">
    <source>
        <dbReference type="PROSITE" id="PS50110"/>
    </source>
</evidence>
<organism evidence="6">
    <name type="scientific">uncultured Eubacteriales bacterium</name>
    <dbReference type="NCBI Taxonomy" id="172733"/>
    <lineage>
        <taxon>Bacteria</taxon>
        <taxon>Bacillati</taxon>
        <taxon>Bacillota</taxon>
        <taxon>Clostridia</taxon>
        <taxon>Eubacteriales</taxon>
        <taxon>environmental samples</taxon>
    </lineage>
</organism>
<evidence type="ECO:0000256" key="3">
    <source>
        <dbReference type="PROSITE-ProRule" id="PRU00169"/>
    </source>
</evidence>
<dbReference type="SMART" id="SM00448">
    <property type="entry name" value="REC"/>
    <property type="match status" value="1"/>
</dbReference>
<evidence type="ECO:0000256" key="2">
    <source>
        <dbReference type="ARBA" id="ARBA00024867"/>
    </source>
</evidence>
<comment type="function">
    <text evidence="2">May play the central regulatory role in sporulation. It may be an element of the effector pathway responsible for the activation of sporulation genes in response to nutritional stress. Spo0A may act in concert with spo0H (a sigma factor) to control the expression of some genes that are critical to the sporulation process.</text>
</comment>
<sequence length="234" mass="26584">MLKIAVVDDEAAMAEELTSYLERFERENGEQFKVTTFRDGLDFLSAGPDWDIVLMDIEMPHLSGMEAAKRLRDLGSKSILIFITNMAQYAIKGYEVEASDFVVKPVSYYPFSFKLQKAVAAASRQQRARLMLGTKSGARQLNISDIYYLEIDRHRLFYHTEEGTIETWDSLTHARELLEPHGFALCNACYLVNLDHVTQIQDDVAWVGGDELKISRAKKKEFMNALTLAFGGIK</sequence>